<reference evidence="4 5" key="1">
    <citation type="submission" date="2021-02" db="EMBL/GenBank/DDBJ databases">
        <title>Niveibacterium changnyeongensis HC41.</title>
        <authorList>
            <person name="Kang M."/>
        </authorList>
    </citation>
    <scope>NUCLEOTIDE SEQUENCE [LARGE SCALE GENOMIC DNA]</scope>
    <source>
        <strain evidence="4 5">HC41</strain>
    </source>
</reference>
<dbReference type="PANTHER" id="PTHR43877">
    <property type="entry name" value="AMINOALKYLPHOSPHONATE N-ACETYLTRANSFERASE-RELATED-RELATED"/>
    <property type="match status" value="1"/>
</dbReference>
<sequence length="146" mass="16333">MQTRPITPADIPRLAAIFVEVFNAPPWQDGWTLDTAIERLEALAANPHSRGFAIWEQDQPLGFALGARERWNDGWFFSLRELCIARNRQREGVGRRLIDAMCADLLEEGISSINLQTGLDAPAHSFFAKLGFSEMPLVTMGKLLGH</sequence>
<keyword evidence="5" id="KW-1185">Reference proteome</keyword>
<organism evidence="4 5">
    <name type="scientific">Niveibacterium microcysteis</name>
    <dbReference type="NCBI Taxonomy" id="2811415"/>
    <lineage>
        <taxon>Bacteria</taxon>
        <taxon>Pseudomonadati</taxon>
        <taxon>Pseudomonadota</taxon>
        <taxon>Betaproteobacteria</taxon>
        <taxon>Rhodocyclales</taxon>
        <taxon>Rhodocyclaceae</taxon>
        <taxon>Niveibacterium</taxon>
    </lineage>
</organism>
<keyword evidence="2" id="KW-0012">Acyltransferase</keyword>
<dbReference type="PROSITE" id="PS51186">
    <property type="entry name" value="GNAT"/>
    <property type="match status" value="1"/>
</dbReference>
<dbReference type="SUPFAM" id="SSF55729">
    <property type="entry name" value="Acyl-CoA N-acyltransferases (Nat)"/>
    <property type="match status" value="1"/>
</dbReference>
<dbReference type="Pfam" id="PF00583">
    <property type="entry name" value="Acetyltransf_1"/>
    <property type="match status" value="1"/>
</dbReference>
<accession>A0ABX7M4N5</accession>
<name>A0ABX7M4N5_9RHOO</name>
<evidence type="ECO:0000259" key="3">
    <source>
        <dbReference type="PROSITE" id="PS51186"/>
    </source>
</evidence>
<evidence type="ECO:0000256" key="2">
    <source>
        <dbReference type="ARBA" id="ARBA00023315"/>
    </source>
</evidence>
<gene>
    <name evidence="4" type="ORF">JY500_20000</name>
</gene>
<evidence type="ECO:0000313" key="4">
    <source>
        <dbReference type="EMBL" id="QSI76715.1"/>
    </source>
</evidence>
<evidence type="ECO:0000313" key="5">
    <source>
        <dbReference type="Proteomes" id="UP000663570"/>
    </source>
</evidence>
<feature type="domain" description="N-acetyltransferase" evidence="3">
    <location>
        <begin position="1"/>
        <end position="146"/>
    </location>
</feature>
<proteinExistence type="predicted"/>
<dbReference type="EMBL" id="CP071060">
    <property type="protein sequence ID" value="QSI76715.1"/>
    <property type="molecule type" value="Genomic_DNA"/>
</dbReference>
<dbReference type="InterPro" id="IPR016181">
    <property type="entry name" value="Acyl_CoA_acyltransferase"/>
</dbReference>
<evidence type="ECO:0000256" key="1">
    <source>
        <dbReference type="ARBA" id="ARBA00022679"/>
    </source>
</evidence>
<dbReference type="Proteomes" id="UP000663570">
    <property type="component" value="Chromosome"/>
</dbReference>
<dbReference type="InterPro" id="IPR000182">
    <property type="entry name" value="GNAT_dom"/>
</dbReference>
<dbReference type="Gene3D" id="3.40.630.30">
    <property type="match status" value="1"/>
</dbReference>
<keyword evidence="1" id="KW-0808">Transferase</keyword>
<protein>
    <submittedName>
        <fullName evidence="4">GNAT family N-acetyltransferase</fullName>
    </submittedName>
</protein>
<dbReference type="CDD" id="cd04301">
    <property type="entry name" value="NAT_SF"/>
    <property type="match status" value="1"/>
</dbReference>
<dbReference type="InterPro" id="IPR050832">
    <property type="entry name" value="Bact_Acetyltransf"/>
</dbReference>
<dbReference type="RefSeq" id="WP_206254340.1">
    <property type="nucleotide sequence ID" value="NZ_CP071060.1"/>
</dbReference>